<comment type="caution">
    <text evidence="1">The sequence shown here is derived from an EMBL/GenBank/DDBJ whole genome shotgun (WGS) entry which is preliminary data.</text>
</comment>
<sequence length="220" mass="23902">MSCMVLMNAKSADAACLSGEFRPECIGVYKLPIDAAESPYVATPEKLMMYAPDVKWVPPTPYPPTYVDSLKQLKDQRRHLGNAQDLIAKGNIEAAGSALLEIIPKVSVAGKIILQDINKSSNDERNVAMKMDATTNAGNYDGNSSSYTKAVTLEMKAYRIKTTLDDLLGYLGETDILIGQGLRGELGVSAPAQIQILSSLSNCMAEFDNLLRIIPDELSR</sequence>
<dbReference type="AlphaFoldDB" id="A0ABD3M9H5"/>
<proteinExistence type="predicted"/>
<name>A0ABD3M9H5_9STRA</name>
<organism evidence="1 2">
    <name type="scientific">Discostella pseudostelligera</name>
    <dbReference type="NCBI Taxonomy" id="259834"/>
    <lineage>
        <taxon>Eukaryota</taxon>
        <taxon>Sar</taxon>
        <taxon>Stramenopiles</taxon>
        <taxon>Ochrophyta</taxon>
        <taxon>Bacillariophyta</taxon>
        <taxon>Coscinodiscophyceae</taxon>
        <taxon>Thalassiosirophycidae</taxon>
        <taxon>Stephanodiscales</taxon>
        <taxon>Stephanodiscaceae</taxon>
        <taxon>Discostella</taxon>
    </lineage>
</organism>
<gene>
    <name evidence="1" type="ORF">ACHAWU_003144</name>
</gene>
<evidence type="ECO:0000313" key="1">
    <source>
        <dbReference type="EMBL" id="KAL3758872.1"/>
    </source>
</evidence>
<reference evidence="1 2" key="1">
    <citation type="submission" date="2024-10" db="EMBL/GenBank/DDBJ databases">
        <title>Updated reference genomes for cyclostephanoid diatoms.</title>
        <authorList>
            <person name="Roberts W.R."/>
            <person name="Alverson A.J."/>
        </authorList>
    </citation>
    <scope>NUCLEOTIDE SEQUENCE [LARGE SCALE GENOMIC DNA]</scope>
    <source>
        <strain evidence="1 2">AJA232-27</strain>
    </source>
</reference>
<dbReference type="EMBL" id="JALLBG020000216">
    <property type="protein sequence ID" value="KAL3758872.1"/>
    <property type="molecule type" value="Genomic_DNA"/>
</dbReference>
<dbReference type="Proteomes" id="UP001530293">
    <property type="component" value="Unassembled WGS sequence"/>
</dbReference>
<accession>A0ABD3M9H5</accession>
<evidence type="ECO:0000313" key="2">
    <source>
        <dbReference type="Proteomes" id="UP001530293"/>
    </source>
</evidence>
<keyword evidence="2" id="KW-1185">Reference proteome</keyword>
<protein>
    <submittedName>
        <fullName evidence="1">Uncharacterized protein</fullName>
    </submittedName>
</protein>